<reference evidence="1 2" key="1">
    <citation type="submission" date="2018-01" db="EMBL/GenBank/DDBJ databases">
        <title>Genome characterization of the sugarcane-associated fungus Trichoderma ghanense CCMA-1212 and their application in lignocelulose bioconversion.</title>
        <authorList>
            <person name="Steindorff A.S."/>
            <person name="Mendes T.D."/>
            <person name="Vilela E.S.D."/>
            <person name="Rodrigues D.S."/>
            <person name="Formighieri E.F."/>
            <person name="Melo I.S."/>
            <person name="Favaro L.C.L."/>
        </authorList>
    </citation>
    <scope>NUCLEOTIDE SEQUENCE [LARGE SCALE GENOMIC DNA]</scope>
    <source>
        <strain evidence="1 2">CCMA-1212</strain>
    </source>
</reference>
<sequence>MRAAEYLRRTSPAILRAEAHGGAQARHATVPPMYSGSHARSRAAQRQAAFGVAALLAGQAQPSWETKYRIPAAGRLLAIVRVPPLARRCKQTGRQGIQQPAEVPVTSASTSRSAAWTAIVPVSQLSLALERTGTYSTVRSLFSAAQPSAAAQLQLSAVGSARNVLSCAAPSRRKPRPIRF</sequence>
<organism evidence="1 2">
    <name type="scientific">Trichoderma ghanense</name>
    <dbReference type="NCBI Taxonomy" id="65468"/>
    <lineage>
        <taxon>Eukaryota</taxon>
        <taxon>Fungi</taxon>
        <taxon>Dikarya</taxon>
        <taxon>Ascomycota</taxon>
        <taxon>Pezizomycotina</taxon>
        <taxon>Sordariomycetes</taxon>
        <taxon>Hypocreomycetidae</taxon>
        <taxon>Hypocreales</taxon>
        <taxon>Hypocreaceae</taxon>
        <taxon>Trichoderma</taxon>
    </lineage>
</organism>
<proteinExistence type="predicted"/>
<dbReference type="Proteomes" id="UP001642720">
    <property type="component" value="Unassembled WGS sequence"/>
</dbReference>
<dbReference type="GeneID" id="300580979"/>
<dbReference type="RefSeq" id="XP_073555016.1">
    <property type="nucleotide sequence ID" value="XM_073706529.1"/>
</dbReference>
<comment type="caution">
    <text evidence="1">The sequence shown here is derived from an EMBL/GenBank/DDBJ whole genome shotgun (WGS) entry which is preliminary data.</text>
</comment>
<protein>
    <submittedName>
        <fullName evidence="1">Uncharacterized protein</fullName>
    </submittedName>
</protein>
<accession>A0ABY2GU41</accession>
<name>A0ABY2GU41_9HYPO</name>
<keyword evidence="2" id="KW-1185">Reference proteome</keyword>
<dbReference type="EMBL" id="PPTA01000017">
    <property type="protein sequence ID" value="TFA98814.1"/>
    <property type="molecule type" value="Genomic_DNA"/>
</dbReference>
<evidence type="ECO:0000313" key="2">
    <source>
        <dbReference type="Proteomes" id="UP001642720"/>
    </source>
</evidence>
<gene>
    <name evidence="1" type="ORF">CCMA1212_009446</name>
</gene>
<evidence type="ECO:0000313" key="1">
    <source>
        <dbReference type="EMBL" id="TFA98814.1"/>
    </source>
</evidence>